<dbReference type="EMBL" id="JAMQOP010000001">
    <property type="protein sequence ID" value="MDS0297153.1"/>
    <property type="molecule type" value="Genomic_DNA"/>
</dbReference>
<protein>
    <recommendedName>
        <fullName evidence="3">KaiC-like domain-containing protein</fullName>
    </recommendedName>
</protein>
<name>A0ABU2G8L4_9EURY</name>
<evidence type="ECO:0000313" key="2">
    <source>
        <dbReference type="Proteomes" id="UP001257060"/>
    </source>
</evidence>
<dbReference type="InterPro" id="IPR055927">
    <property type="entry name" value="DUF7504"/>
</dbReference>
<keyword evidence="2" id="KW-1185">Reference proteome</keyword>
<gene>
    <name evidence="1" type="ORF">NDI76_00165</name>
</gene>
<accession>A0ABU2G8L4</accession>
<dbReference type="RefSeq" id="WP_310921930.1">
    <property type="nucleotide sequence ID" value="NZ_JAMQOP010000001.1"/>
</dbReference>
<comment type="caution">
    <text evidence="1">The sequence shown here is derived from an EMBL/GenBank/DDBJ whole genome shotgun (WGS) entry which is preliminary data.</text>
</comment>
<dbReference type="Proteomes" id="UP001257060">
    <property type="component" value="Unassembled WGS sequence"/>
</dbReference>
<proteinExistence type="predicted"/>
<sequence>MVELTDNNAVSDLVSIPDGTSLLVTGPVLTGKRRLMNSLLAAGDPAARGTAIVTTRKPGNTVEREFRALADVPDEQFSVVDCVSRSGGFGLAAATPGRRYISDPGDLTGIGIAMTEFMRRFYDRGCDARIGLHTLSTMLMYVDLKRVFQFLHVVTGRIATSGFSGVFVLDDNVVSEREETIMLQPFDAVMEVRDEERTELRVRGADFGPSRWTPVGFEAVVQ</sequence>
<evidence type="ECO:0000313" key="1">
    <source>
        <dbReference type="EMBL" id="MDS0297153.1"/>
    </source>
</evidence>
<reference evidence="1 2" key="1">
    <citation type="submission" date="2022-06" db="EMBL/GenBank/DDBJ databases">
        <title>Halogeometricum sp. a new haloarchaeum isolate from saline soil.</title>
        <authorList>
            <person name="Strakova D."/>
            <person name="Galisteo C."/>
            <person name="Sanchez-Porro C."/>
            <person name="Ventosa A."/>
        </authorList>
    </citation>
    <scope>NUCLEOTIDE SEQUENCE [LARGE SCALE GENOMIC DNA]</scope>
    <source>
        <strain evidence="1 2">S1BR25-6</strain>
    </source>
</reference>
<organism evidence="1 2">
    <name type="scientific">Halogeometricum salsisoli</name>
    <dbReference type="NCBI Taxonomy" id="2950536"/>
    <lineage>
        <taxon>Archaea</taxon>
        <taxon>Methanobacteriati</taxon>
        <taxon>Methanobacteriota</taxon>
        <taxon>Stenosarchaea group</taxon>
        <taxon>Halobacteria</taxon>
        <taxon>Halobacteriales</taxon>
        <taxon>Haloferacaceae</taxon>
        <taxon>Halogeometricum</taxon>
    </lineage>
</organism>
<dbReference type="Pfam" id="PF24336">
    <property type="entry name" value="DUF7504"/>
    <property type="match status" value="1"/>
</dbReference>
<evidence type="ECO:0008006" key="3">
    <source>
        <dbReference type="Google" id="ProtNLM"/>
    </source>
</evidence>